<accession>A0A835VTE0</accession>
<dbReference type="SMART" id="SM00225">
    <property type="entry name" value="BTB"/>
    <property type="match status" value="1"/>
</dbReference>
<dbReference type="Gene3D" id="3.30.710.10">
    <property type="entry name" value="Potassium Channel Kv1.1, Chain A"/>
    <property type="match status" value="1"/>
</dbReference>
<comment type="pathway">
    <text evidence="1">Protein modification; protein ubiquitination.</text>
</comment>
<comment type="caution">
    <text evidence="4">The sequence shown here is derived from an EMBL/GenBank/DDBJ whole genome shotgun (WGS) entry which is preliminary data.</text>
</comment>
<dbReference type="InterPro" id="IPR011333">
    <property type="entry name" value="SKP1/BTB/POZ_sf"/>
</dbReference>
<organism evidence="4 5">
    <name type="scientific">Chlamydomonas incerta</name>
    <dbReference type="NCBI Taxonomy" id="51695"/>
    <lineage>
        <taxon>Eukaryota</taxon>
        <taxon>Viridiplantae</taxon>
        <taxon>Chlorophyta</taxon>
        <taxon>core chlorophytes</taxon>
        <taxon>Chlorophyceae</taxon>
        <taxon>CS clade</taxon>
        <taxon>Chlamydomonadales</taxon>
        <taxon>Chlamydomonadaceae</taxon>
        <taxon>Chlamydomonas</taxon>
    </lineage>
</organism>
<evidence type="ECO:0008006" key="6">
    <source>
        <dbReference type="Google" id="ProtNLM"/>
    </source>
</evidence>
<dbReference type="InterPro" id="IPR002083">
    <property type="entry name" value="MATH/TRAF_dom"/>
</dbReference>
<dbReference type="SUPFAM" id="SSF54695">
    <property type="entry name" value="POZ domain"/>
    <property type="match status" value="1"/>
</dbReference>
<name>A0A835VTE0_CHLIN</name>
<keyword evidence="5" id="KW-1185">Reference proteome</keyword>
<gene>
    <name evidence="4" type="ORF">HXX76_012645</name>
</gene>
<evidence type="ECO:0000256" key="1">
    <source>
        <dbReference type="ARBA" id="ARBA00004906"/>
    </source>
</evidence>
<dbReference type="CDD" id="cd18186">
    <property type="entry name" value="BTB_POZ_ZBTB_KLHL-like"/>
    <property type="match status" value="1"/>
</dbReference>
<feature type="domain" description="BTB" evidence="2">
    <location>
        <begin position="227"/>
        <end position="297"/>
    </location>
</feature>
<evidence type="ECO:0000313" key="4">
    <source>
        <dbReference type="EMBL" id="KAG2427135.1"/>
    </source>
</evidence>
<dbReference type="Pfam" id="PF22486">
    <property type="entry name" value="MATH_2"/>
    <property type="match status" value="1"/>
</dbReference>
<feature type="domain" description="MATH" evidence="3">
    <location>
        <begin position="1"/>
        <end position="127"/>
    </location>
</feature>
<dbReference type="AlphaFoldDB" id="A0A835VTE0"/>
<proteinExistence type="predicted"/>
<dbReference type="GO" id="GO:0030163">
    <property type="term" value="P:protein catabolic process"/>
    <property type="evidence" value="ECO:0007669"/>
    <property type="project" value="UniProtKB-ARBA"/>
</dbReference>
<evidence type="ECO:0000259" key="3">
    <source>
        <dbReference type="PROSITE" id="PS50144"/>
    </source>
</evidence>
<evidence type="ECO:0000259" key="2">
    <source>
        <dbReference type="PROSITE" id="PS50097"/>
    </source>
</evidence>
<protein>
    <recommendedName>
        <fullName evidence="6">BTB domain-containing protein</fullName>
    </recommendedName>
</protein>
<dbReference type="CDD" id="cd00121">
    <property type="entry name" value="MATH"/>
    <property type="match status" value="1"/>
</dbReference>
<dbReference type="Gene3D" id="2.60.210.10">
    <property type="entry name" value="Apoptosis, Tumor Necrosis Factor Receptor Associated Protein 2, Chain A"/>
    <property type="match status" value="1"/>
</dbReference>
<dbReference type="PROSITE" id="PS50097">
    <property type="entry name" value="BTB"/>
    <property type="match status" value="1"/>
</dbReference>
<dbReference type="PANTHER" id="PTHR24413">
    <property type="entry name" value="SPECKLE-TYPE POZ PROTEIN"/>
    <property type="match status" value="1"/>
</dbReference>
<dbReference type="Proteomes" id="UP000650467">
    <property type="component" value="Unassembled WGS sequence"/>
</dbReference>
<dbReference type="EMBL" id="JAEHOC010000043">
    <property type="protein sequence ID" value="KAG2427135.1"/>
    <property type="molecule type" value="Genomic_DNA"/>
</dbReference>
<dbReference type="SUPFAM" id="SSF49599">
    <property type="entry name" value="TRAF domain-like"/>
    <property type="match status" value="1"/>
</dbReference>
<sequence length="399" mass="42796">MRTQWLLKDFDKLKDKQTSPSFRLGGFSWRLIVQPHQRISYSTYVSVFLQLDDVANAKPPPVLFKAIVRNWKDSTKDVIVGGNAPFTFTGGKRLKQELGYSQVLDRMQLYFTGFLRSDGALMMRAELELMPAPDAGSGSSSSANCAYPAHLKSCFVNDIGSDLLALFTNPGATADLTLVVTLPGASTGAGPSSGSAVVVKAEKEEEEAQGGKRKKRKGGAVGGGANAAAAVAVGNNSGRRFSVHRAILAARCPYFATHFASGMGDSNTCELHMPDTDPECVVELLRFVYSEQMQIVCREHARGCLALADRLLLPKAVALVREHLLTTLSAASIMADLMWAAGLAEGPGQVELMTGLVDFFAELEADIPEEGLQALAAAHPALMAQLFTARVRAAKRSCT</sequence>
<dbReference type="InterPro" id="IPR008974">
    <property type="entry name" value="TRAF-like"/>
</dbReference>
<evidence type="ECO:0000313" key="5">
    <source>
        <dbReference type="Proteomes" id="UP000650467"/>
    </source>
</evidence>
<dbReference type="InterPro" id="IPR000210">
    <property type="entry name" value="BTB/POZ_dom"/>
</dbReference>
<dbReference type="PROSITE" id="PS50144">
    <property type="entry name" value="MATH"/>
    <property type="match status" value="1"/>
</dbReference>
<dbReference type="OrthoDB" id="546239at2759"/>
<dbReference type="Pfam" id="PF00651">
    <property type="entry name" value="BTB"/>
    <property type="match status" value="1"/>
</dbReference>
<reference evidence="4" key="1">
    <citation type="journal article" date="2020" name="bioRxiv">
        <title>Comparative genomics of Chlamydomonas.</title>
        <authorList>
            <person name="Craig R.J."/>
            <person name="Hasan A.R."/>
            <person name="Ness R.W."/>
            <person name="Keightley P.D."/>
        </authorList>
    </citation>
    <scope>NUCLEOTIDE SEQUENCE</scope>
    <source>
        <strain evidence="4">SAG 7.73</strain>
    </source>
</reference>